<evidence type="ECO:0000256" key="1">
    <source>
        <dbReference type="ARBA" id="ARBA00004173"/>
    </source>
</evidence>
<dbReference type="InterPro" id="IPR011335">
    <property type="entry name" value="Restrct_endonuc-II-like"/>
</dbReference>
<dbReference type="Proteomes" id="UP000245383">
    <property type="component" value="Unassembled WGS sequence"/>
</dbReference>
<evidence type="ECO:0000313" key="3">
    <source>
        <dbReference type="EMBL" id="PVU89473.1"/>
    </source>
</evidence>
<dbReference type="AlphaFoldDB" id="A0A2T9YAW0"/>
<keyword evidence="4" id="KW-1185">Reference proteome</keyword>
<evidence type="ECO:0008006" key="5">
    <source>
        <dbReference type="Google" id="ProtNLM"/>
    </source>
</evidence>
<dbReference type="PANTHER" id="PTHR28133:SF1">
    <property type="entry name" value="REQUIRED FOR RESPIRATORY GROWTH PROTEIN 7, MITOCHONDRIAL"/>
    <property type="match status" value="1"/>
</dbReference>
<dbReference type="EMBL" id="MBFR01000312">
    <property type="protein sequence ID" value="PVU89473.1"/>
    <property type="molecule type" value="Genomic_DNA"/>
</dbReference>
<dbReference type="PANTHER" id="PTHR28133">
    <property type="entry name" value="REQUIRED FOR RESPIRATORY GROWTH PROTEIN 7, MITOCHONDRIAL"/>
    <property type="match status" value="1"/>
</dbReference>
<reference evidence="3 4" key="1">
    <citation type="journal article" date="2018" name="MBio">
        <title>Comparative Genomics Reveals the Core Gene Toolbox for the Fungus-Insect Symbiosis.</title>
        <authorList>
            <person name="Wang Y."/>
            <person name="Stata M."/>
            <person name="Wang W."/>
            <person name="Stajich J.E."/>
            <person name="White M.M."/>
            <person name="Moncalvo J.M."/>
        </authorList>
    </citation>
    <scope>NUCLEOTIDE SEQUENCE [LARGE SCALE GENOMIC DNA]</scope>
    <source>
        <strain evidence="3 4">SWE-8-4</strain>
    </source>
</reference>
<evidence type="ECO:0000256" key="2">
    <source>
        <dbReference type="ARBA" id="ARBA00023128"/>
    </source>
</evidence>
<protein>
    <recommendedName>
        <fullName evidence="5">Restriction endonuclease type IV Mrr domain-containing protein</fullName>
    </recommendedName>
</protein>
<dbReference type="SUPFAM" id="SSF52980">
    <property type="entry name" value="Restriction endonuclease-like"/>
    <property type="match status" value="1"/>
</dbReference>
<dbReference type="Pfam" id="PF10356">
    <property type="entry name" value="RRG7"/>
    <property type="match status" value="2"/>
</dbReference>
<dbReference type="GO" id="GO:0006302">
    <property type="term" value="P:double-strand break repair"/>
    <property type="evidence" value="ECO:0007669"/>
    <property type="project" value="UniProtKB-ARBA"/>
</dbReference>
<name>A0A2T9YAW0_9FUNG</name>
<comment type="caution">
    <text evidence="3">The sequence shown here is derived from an EMBL/GenBank/DDBJ whole genome shotgun (WGS) entry which is preliminary data.</text>
</comment>
<dbReference type="InterPro" id="IPR011856">
    <property type="entry name" value="tRNA_endonuc-like_dom_sf"/>
</dbReference>
<comment type="subcellular location">
    <subcellularLocation>
        <location evidence="1">Mitochondrion</location>
    </subcellularLocation>
</comment>
<dbReference type="GO" id="GO:0003676">
    <property type="term" value="F:nucleic acid binding"/>
    <property type="evidence" value="ECO:0007669"/>
    <property type="project" value="InterPro"/>
</dbReference>
<evidence type="ECO:0000313" key="4">
    <source>
        <dbReference type="Proteomes" id="UP000245383"/>
    </source>
</evidence>
<dbReference type="OrthoDB" id="20734at2759"/>
<proteinExistence type="predicted"/>
<sequence>MSKLLSSNIKRFKLLEALKAPVNIHQRTFKKAAKNTLSTYEVGTRYEELVISTISHIRCTVKGLGGANDSGIDFLGNWNLSKKTMFSVVGQCKNYQDKLVGPSVIREFEGVMSRQDPFSTIGIIAAPLGFTKNAIETMMSSNFPICLLIVNFDSLECARLTKDQFESKLLTDIAWEKIKQGDTSKSNRGVIKGLFWNVPASILLKDLIVTTKYTRKNLDTSIPKEVSIIYKKSMLY</sequence>
<accession>A0A2T9YAW0</accession>
<dbReference type="Gene3D" id="3.40.1350.10">
    <property type="match status" value="1"/>
</dbReference>
<dbReference type="GO" id="GO:0005739">
    <property type="term" value="C:mitochondrion"/>
    <property type="evidence" value="ECO:0007669"/>
    <property type="project" value="UniProtKB-SubCell"/>
</dbReference>
<keyword evidence="2" id="KW-0496">Mitochondrion</keyword>
<dbReference type="InterPro" id="IPR018828">
    <property type="entry name" value="RRG7"/>
</dbReference>
<organism evidence="3 4">
    <name type="scientific">Smittium simulii</name>
    <dbReference type="NCBI Taxonomy" id="133385"/>
    <lineage>
        <taxon>Eukaryota</taxon>
        <taxon>Fungi</taxon>
        <taxon>Fungi incertae sedis</taxon>
        <taxon>Zoopagomycota</taxon>
        <taxon>Kickxellomycotina</taxon>
        <taxon>Harpellomycetes</taxon>
        <taxon>Harpellales</taxon>
        <taxon>Legeriomycetaceae</taxon>
        <taxon>Smittium</taxon>
    </lineage>
</organism>
<gene>
    <name evidence="3" type="ORF">BB561_005332</name>
</gene>